<proteinExistence type="predicted"/>
<dbReference type="PANTHER" id="PTHR47469:SF2">
    <property type="entry name" value="OS06G0597600 PROTEIN"/>
    <property type="match status" value="1"/>
</dbReference>
<keyword evidence="3" id="KW-1185">Reference proteome</keyword>
<dbReference type="InterPro" id="IPR053212">
    <property type="entry name" value="DHP_3-monooxygenase"/>
</dbReference>
<feature type="domain" description="2,6-dihydroxypyridine 3-monooxygenase substrate binding" evidence="1">
    <location>
        <begin position="181"/>
        <end position="309"/>
    </location>
</feature>
<dbReference type="Pfam" id="PF13450">
    <property type="entry name" value="NAD_binding_8"/>
    <property type="match status" value="1"/>
</dbReference>
<dbReference type="Gene3D" id="3.50.50.60">
    <property type="entry name" value="FAD/NAD(P)-binding domain"/>
    <property type="match status" value="2"/>
</dbReference>
<dbReference type="SUPFAM" id="SSF54373">
    <property type="entry name" value="FAD-linked reductases, C-terminal domain"/>
    <property type="match status" value="1"/>
</dbReference>
<dbReference type="InterPro" id="IPR036188">
    <property type="entry name" value="FAD/NAD-bd_sf"/>
</dbReference>
<dbReference type="GO" id="GO:0004497">
    <property type="term" value="F:monooxygenase activity"/>
    <property type="evidence" value="ECO:0007669"/>
    <property type="project" value="UniProtKB-KW"/>
</dbReference>
<sequence>MLCRSDRAGKDRVVVQHEGSRAVVVGGSIGGLTAALLLRKLGFDVEVFERNPEQLENRGGGIVLQPITMRWFEGHSAKAITELSTSSSKLRYLGPGNEIVFEEHAEWRYTSWGTVYRALLGDFGTERYHLGEFCAGLSQDADGVELRFVSGRVERADLAVFADGISSTGRKRLFPDLQRTYAGYVGWRGTVREDQVSDRTHALLADALNYSVGDRTHCVLYLIPGMDGELDEGRRLLNYVWYRNVAEGPELAELTTDVRGFECPVSVHPGTVQQRYVDEVRAAAERELAPAFAEVIQRTEHPYVQVVCDIRVPRMAVGRVALIGDAAFAARPHAAAGSAKAAADAWMLYEHLAKTDDIVAALRAWEPGQLALGNQLVDRVVAMGTRSQVTNTWVPGDPDLRFGLYGPGV</sequence>
<protein>
    <submittedName>
        <fullName evidence="2">2,6-dihydroxypyridine 3-monooxygenase</fullName>
    </submittedName>
</protein>
<keyword evidence="2" id="KW-0503">Monooxygenase</keyword>
<dbReference type="PRINTS" id="PR00420">
    <property type="entry name" value="RNGMNOXGNASE"/>
</dbReference>
<evidence type="ECO:0000313" key="3">
    <source>
        <dbReference type="Proteomes" id="UP000184363"/>
    </source>
</evidence>
<evidence type="ECO:0000313" key="2">
    <source>
        <dbReference type="EMBL" id="SHK37331.1"/>
    </source>
</evidence>
<gene>
    <name evidence="2" type="ORF">SAMN05443637_105218</name>
</gene>
<dbReference type="SUPFAM" id="SSF51905">
    <property type="entry name" value="FAD/NAD(P)-binding domain"/>
    <property type="match status" value="1"/>
</dbReference>
<dbReference type="AlphaFoldDB" id="A0A1M6RXZ1"/>
<dbReference type="InterPro" id="IPR054707">
    <property type="entry name" value="DhpH_subs-bd"/>
</dbReference>
<dbReference type="Pfam" id="PF22607">
    <property type="entry name" value="FAD_binding-like"/>
    <property type="match status" value="1"/>
</dbReference>
<reference evidence="2 3" key="1">
    <citation type="submission" date="2016-11" db="EMBL/GenBank/DDBJ databases">
        <authorList>
            <person name="Jaros S."/>
            <person name="Januszkiewicz K."/>
            <person name="Wedrychowicz H."/>
        </authorList>
    </citation>
    <scope>NUCLEOTIDE SEQUENCE [LARGE SCALE GENOMIC DNA]</scope>
    <source>
        <strain evidence="2 3">DSM 43832</strain>
    </source>
</reference>
<name>A0A1M6RXZ1_PSETH</name>
<dbReference type="EMBL" id="FRAP01000005">
    <property type="protein sequence ID" value="SHK37331.1"/>
    <property type="molecule type" value="Genomic_DNA"/>
</dbReference>
<evidence type="ECO:0000259" key="1">
    <source>
        <dbReference type="Pfam" id="PF22607"/>
    </source>
</evidence>
<accession>A0A1M6RXZ1</accession>
<dbReference type="Proteomes" id="UP000184363">
    <property type="component" value="Unassembled WGS sequence"/>
</dbReference>
<keyword evidence="2" id="KW-0560">Oxidoreductase</keyword>
<dbReference type="STRING" id="1848.SAMN05443637_105218"/>
<dbReference type="NCBIfam" id="NF005566">
    <property type="entry name" value="PRK07236.1"/>
    <property type="match status" value="1"/>
</dbReference>
<dbReference type="PANTHER" id="PTHR47469">
    <property type="entry name" value="MONOOXYGENASE-LIKE"/>
    <property type="match status" value="1"/>
</dbReference>
<organism evidence="2 3">
    <name type="scientific">Pseudonocardia thermophila</name>
    <dbReference type="NCBI Taxonomy" id="1848"/>
    <lineage>
        <taxon>Bacteria</taxon>
        <taxon>Bacillati</taxon>
        <taxon>Actinomycetota</taxon>
        <taxon>Actinomycetes</taxon>
        <taxon>Pseudonocardiales</taxon>
        <taxon>Pseudonocardiaceae</taxon>
        <taxon>Pseudonocardia</taxon>
    </lineage>
</organism>